<proteinExistence type="predicted"/>
<dbReference type="RefSeq" id="WP_130452813.1">
    <property type="nucleotide sequence ID" value="NZ_QYAG01000005.1"/>
</dbReference>
<keyword evidence="5" id="KW-1185">Reference proteome</keyword>
<feature type="compositionally biased region" description="Low complexity" evidence="1">
    <location>
        <begin position="174"/>
        <end position="185"/>
    </location>
</feature>
<keyword evidence="2" id="KW-0472">Membrane</keyword>
<comment type="caution">
    <text evidence="4">The sequence shown here is derived from an EMBL/GenBank/DDBJ whole genome shotgun (WGS) entry which is preliminary data.</text>
</comment>
<feature type="compositionally biased region" description="Pro residues" evidence="1">
    <location>
        <begin position="1"/>
        <end position="12"/>
    </location>
</feature>
<dbReference type="OrthoDB" id="4374883at2"/>
<dbReference type="AlphaFoldDB" id="A0A4Q7U7V5"/>
<keyword evidence="2" id="KW-1133">Transmembrane helix</keyword>
<keyword evidence="2" id="KW-0812">Transmembrane</keyword>
<evidence type="ECO:0000256" key="2">
    <source>
        <dbReference type="SAM" id="Phobius"/>
    </source>
</evidence>
<evidence type="ECO:0000259" key="3">
    <source>
        <dbReference type="Pfam" id="PF13828"/>
    </source>
</evidence>
<evidence type="ECO:0000313" key="4">
    <source>
        <dbReference type="EMBL" id="RZT68880.1"/>
    </source>
</evidence>
<feature type="domain" description="DUF4190" evidence="3">
    <location>
        <begin position="96"/>
        <end position="148"/>
    </location>
</feature>
<feature type="region of interest" description="Disordered" evidence="1">
    <location>
        <begin position="1"/>
        <end position="49"/>
    </location>
</feature>
<name>A0A4Q7U7V5_9MICO</name>
<gene>
    <name evidence="4" type="ORF">EV139_0611</name>
</gene>
<feature type="region of interest" description="Disordered" evidence="1">
    <location>
        <begin position="174"/>
        <end position="201"/>
    </location>
</feature>
<evidence type="ECO:0000256" key="1">
    <source>
        <dbReference type="SAM" id="MobiDB-lite"/>
    </source>
</evidence>
<evidence type="ECO:0000313" key="5">
    <source>
        <dbReference type="Proteomes" id="UP000291832"/>
    </source>
</evidence>
<accession>A0A4Q7U7V5</accession>
<dbReference type="InterPro" id="IPR025241">
    <property type="entry name" value="DUF4190"/>
</dbReference>
<dbReference type="Proteomes" id="UP000291832">
    <property type="component" value="Unassembled WGS sequence"/>
</dbReference>
<protein>
    <submittedName>
        <fullName evidence="4">Uncharacterized protein DUF4190</fullName>
    </submittedName>
</protein>
<reference evidence="4 5" key="1">
    <citation type="journal article" date="2015" name="Stand. Genomic Sci.">
        <title>Genomic Encyclopedia of Bacterial and Archaeal Type Strains, Phase III: the genomes of soil and plant-associated and newly described type strains.</title>
        <authorList>
            <person name="Whitman W.B."/>
            <person name="Woyke T."/>
            <person name="Klenk H.P."/>
            <person name="Zhou Y."/>
            <person name="Lilburn T.G."/>
            <person name="Beck B.J."/>
            <person name="De Vos P."/>
            <person name="Vandamme P."/>
            <person name="Eisen J.A."/>
            <person name="Garrity G."/>
            <person name="Hugenholtz P."/>
            <person name="Kyrpides N.C."/>
        </authorList>
    </citation>
    <scope>NUCLEOTIDE SEQUENCE [LARGE SCALE GENOMIC DNA]</scope>
    <source>
        <strain evidence="4 5">RF6</strain>
    </source>
</reference>
<feature type="compositionally biased region" description="Low complexity" evidence="1">
    <location>
        <begin position="26"/>
        <end position="35"/>
    </location>
</feature>
<organism evidence="4 5">
    <name type="scientific">Leucobacter luti</name>
    <dbReference type="NCBI Taxonomy" id="340320"/>
    <lineage>
        <taxon>Bacteria</taxon>
        <taxon>Bacillati</taxon>
        <taxon>Actinomycetota</taxon>
        <taxon>Actinomycetes</taxon>
        <taxon>Micrococcales</taxon>
        <taxon>Microbacteriaceae</taxon>
        <taxon>Leucobacter</taxon>
    </lineage>
</organism>
<dbReference type="EMBL" id="SHKI01000002">
    <property type="protein sequence ID" value="RZT68880.1"/>
    <property type="molecule type" value="Genomic_DNA"/>
</dbReference>
<feature type="transmembrane region" description="Helical" evidence="2">
    <location>
        <begin position="97"/>
        <end position="118"/>
    </location>
</feature>
<dbReference type="Pfam" id="PF13828">
    <property type="entry name" value="DUF4190"/>
    <property type="match status" value="1"/>
</dbReference>
<feature type="transmembrane region" description="Helical" evidence="2">
    <location>
        <begin position="130"/>
        <end position="163"/>
    </location>
</feature>
<sequence length="286" mass="29101">MSDPTQPTPDPSQPNAAPEAEQPTTALPASEQAPAQPAPAFPEAPAAPQAAPAYPLAPAYAAAPPAPPLDGQPAGAPYQGAPYQGAPQQAPLNTLSVIALVGGILFNIVGIICGHIALSQIKRTGERGRGLALAGTIIGYVSLAISVIATISLIVFAGAAASIASDSISQSQSSLEELESSLPDTSDLDSDDSGLLPESETADLPRSAEFCAALEDLTALAEESTSAESMDAMLAAYTKLGSIDSPNRAVYEEFAKLAADPTSVTPDEELMSGFTTAMFEDAMACM</sequence>